<feature type="compositionally biased region" description="Acidic residues" evidence="1">
    <location>
        <begin position="307"/>
        <end position="333"/>
    </location>
</feature>
<proteinExistence type="predicted"/>
<feature type="transmembrane region" description="Helical" evidence="2">
    <location>
        <begin position="354"/>
        <end position="376"/>
    </location>
</feature>
<keyword evidence="2" id="KW-1133">Transmembrane helix</keyword>
<feature type="region of interest" description="Disordered" evidence="1">
    <location>
        <begin position="115"/>
        <end position="145"/>
    </location>
</feature>
<feature type="compositionally biased region" description="Acidic residues" evidence="1">
    <location>
        <begin position="74"/>
        <end position="85"/>
    </location>
</feature>
<dbReference type="RefSeq" id="WP_354551838.1">
    <property type="nucleotide sequence ID" value="NZ_JBEPSM010000002.1"/>
</dbReference>
<feature type="region of interest" description="Disordered" evidence="1">
    <location>
        <begin position="65"/>
        <end position="99"/>
    </location>
</feature>
<dbReference type="Proteomes" id="UP001549321">
    <property type="component" value="Unassembled WGS sequence"/>
</dbReference>
<dbReference type="GO" id="GO:0016301">
    <property type="term" value="F:kinase activity"/>
    <property type="evidence" value="ECO:0007669"/>
    <property type="project" value="UniProtKB-KW"/>
</dbReference>
<name>A0ABV2R227_9HYPH</name>
<keyword evidence="2" id="KW-0812">Transmembrane</keyword>
<feature type="region of interest" description="Disordered" evidence="1">
    <location>
        <begin position="382"/>
        <end position="405"/>
    </location>
</feature>
<feature type="region of interest" description="Disordered" evidence="1">
    <location>
        <begin position="161"/>
        <end position="340"/>
    </location>
</feature>
<dbReference type="EMBL" id="JBEPSM010000002">
    <property type="protein sequence ID" value="MET4634798.1"/>
    <property type="molecule type" value="Genomic_DNA"/>
</dbReference>
<evidence type="ECO:0000313" key="3">
    <source>
        <dbReference type="EMBL" id="MET4634798.1"/>
    </source>
</evidence>
<feature type="compositionally biased region" description="Pro residues" evidence="1">
    <location>
        <begin position="393"/>
        <end position="402"/>
    </location>
</feature>
<feature type="compositionally biased region" description="Basic and acidic residues" evidence="1">
    <location>
        <begin position="276"/>
        <end position="297"/>
    </location>
</feature>
<keyword evidence="3" id="KW-0418">Kinase</keyword>
<accession>A0ABV2R227</accession>
<keyword evidence="3" id="KW-0808">Transferase</keyword>
<comment type="caution">
    <text evidence="3">The sequence shown here is derived from an EMBL/GenBank/DDBJ whole genome shotgun (WGS) entry which is preliminary data.</text>
</comment>
<organism evidence="3 4">
    <name type="scientific">Kaistia defluvii</name>
    <dbReference type="NCBI Taxonomy" id="410841"/>
    <lineage>
        <taxon>Bacteria</taxon>
        <taxon>Pseudomonadati</taxon>
        <taxon>Pseudomonadota</taxon>
        <taxon>Alphaproteobacteria</taxon>
        <taxon>Hyphomicrobiales</taxon>
        <taxon>Kaistiaceae</taxon>
        <taxon>Kaistia</taxon>
    </lineage>
</organism>
<keyword evidence="4" id="KW-1185">Reference proteome</keyword>
<feature type="compositionally biased region" description="Acidic residues" evidence="1">
    <location>
        <begin position="213"/>
        <end position="275"/>
    </location>
</feature>
<evidence type="ECO:0000313" key="4">
    <source>
        <dbReference type="Proteomes" id="UP001549321"/>
    </source>
</evidence>
<reference evidence="3 4" key="1">
    <citation type="submission" date="2024-06" db="EMBL/GenBank/DDBJ databases">
        <title>Sorghum-associated microbial communities from plants grown in Nebraska, USA.</title>
        <authorList>
            <person name="Schachtman D."/>
        </authorList>
    </citation>
    <scope>NUCLEOTIDE SEQUENCE [LARGE SCALE GENOMIC DNA]</scope>
    <source>
        <strain evidence="3 4">3207</strain>
    </source>
</reference>
<protein>
    <submittedName>
        <fullName evidence="3">Chemotaxis protein histidine kinase CheA</fullName>
    </submittedName>
</protein>
<evidence type="ECO:0000256" key="2">
    <source>
        <dbReference type="SAM" id="Phobius"/>
    </source>
</evidence>
<gene>
    <name evidence="3" type="ORF">ABIE08_002744</name>
</gene>
<keyword evidence="2" id="KW-0472">Membrane</keyword>
<evidence type="ECO:0000256" key="1">
    <source>
        <dbReference type="SAM" id="MobiDB-lite"/>
    </source>
</evidence>
<sequence length="584" mass="62251">MSQLQTVLRRSVAHLAPSDHDGRERMFTSAREAMIRLLWSYDPPLTPSEIDSKIDEFDGVVASILSEHRNADGDAPEDDEAEDEPSSLVTPEPGVLAKPEALPFSTALALPPREPARKLARFEPLSQIGSPTPARSDGENSASTAQRADAALFAALAALDGTVSDKPAGRRDSAILSKSTQAAPAAAPGATQGWRPEEESDSADEEASRPWDEPAEDEPAEDAEDAEDDRPSEEEQTEELFEEESADDADSDEAELLDEEETRDDEPDEEEPADDDSGRESAEDILRRHRERFDVRAASRAQPLPALEDEVEEDRDEDAFDADAQDEDPLDEDEPRRGLGDRLRDFAGAVSGRMIGIIAGVILLLVAGLGGAAFLLSRSPAPSATATQTEPSTPDPAQPAPPTDIAGVIAAAPPEEAPTPATPATPAPVAEIPAGALALETLNLFDGRDPSVFQSLPDNPVRFEGDTQGGFARVSSSIHSTGSRITVGRGVYERLAGRTIRIVVVARAAATSPTHSLRFAYQNGRSLSPWKDGELGKDYAPLSATWTVPKERGGPETDAVLIEPGIPGDGTAADIKSVRIEVLK</sequence>
<feature type="compositionally biased region" description="Low complexity" evidence="1">
    <location>
        <begin position="180"/>
        <end position="193"/>
    </location>
</feature>